<accession>A0A0V1LDX5</accession>
<organism evidence="1 2">
    <name type="scientific">Trichinella nativa</name>
    <dbReference type="NCBI Taxonomy" id="6335"/>
    <lineage>
        <taxon>Eukaryota</taxon>
        <taxon>Metazoa</taxon>
        <taxon>Ecdysozoa</taxon>
        <taxon>Nematoda</taxon>
        <taxon>Enoplea</taxon>
        <taxon>Dorylaimia</taxon>
        <taxon>Trichinellida</taxon>
        <taxon>Trichinellidae</taxon>
        <taxon>Trichinella</taxon>
    </lineage>
</organism>
<dbReference type="AlphaFoldDB" id="A0A0V1LDX5"/>
<gene>
    <name evidence="1" type="ORF">T02_9531</name>
</gene>
<evidence type="ECO:0000313" key="2">
    <source>
        <dbReference type="Proteomes" id="UP000054721"/>
    </source>
</evidence>
<dbReference type="Proteomes" id="UP000054721">
    <property type="component" value="Unassembled WGS sequence"/>
</dbReference>
<proteinExistence type="predicted"/>
<evidence type="ECO:0000313" key="1">
    <source>
        <dbReference type="EMBL" id="KRZ57761.1"/>
    </source>
</evidence>
<sequence>MSKALKKLTPSFDVLSKSSVYGTRFVRGEKQLKFSGLNSTGNQSDKGLIYCTEFVGEKVTGEARVTSFAGLRRRFNSTVALLQMATATQVASILIHLVWNCTAAILSSLCIFPKGVQYQPAPNGGPSPRSPCHINCDASVIVTGFFRCRCAVGWPLEKIGCSSDGGSSRARVQLALQLTTLRGRLMTERWTATKKDDNLTVLNQQANMVGSVEASH</sequence>
<dbReference type="EMBL" id="JYDW01000069">
    <property type="protein sequence ID" value="KRZ57761.1"/>
    <property type="molecule type" value="Genomic_DNA"/>
</dbReference>
<protein>
    <submittedName>
        <fullName evidence="1">Uncharacterized protein</fullName>
    </submittedName>
</protein>
<keyword evidence="2" id="KW-1185">Reference proteome</keyword>
<comment type="caution">
    <text evidence="1">The sequence shown here is derived from an EMBL/GenBank/DDBJ whole genome shotgun (WGS) entry which is preliminary data.</text>
</comment>
<reference evidence="1 2" key="1">
    <citation type="submission" date="2015-05" db="EMBL/GenBank/DDBJ databases">
        <title>Evolution of Trichinella species and genotypes.</title>
        <authorList>
            <person name="Korhonen P.K."/>
            <person name="Edoardo P."/>
            <person name="Giuseppe L.R."/>
            <person name="Gasser R.B."/>
        </authorList>
    </citation>
    <scope>NUCLEOTIDE SEQUENCE [LARGE SCALE GENOMIC DNA]</scope>
    <source>
        <strain evidence="1">ISS10</strain>
    </source>
</reference>
<dbReference type="OrthoDB" id="5931491at2759"/>
<name>A0A0V1LDX5_9BILA</name>